<keyword evidence="1" id="KW-0479">Metal-binding</keyword>
<evidence type="ECO:0000313" key="6">
    <source>
        <dbReference type="EMBL" id="ETN65390.1"/>
    </source>
</evidence>
<dbReference type="InterPro" id="IPR046341">
    <property type="entry name" value="SET_dom_sf"/>
</dbReference>
<dbReference type="HOGENOM" id="CLU_407240_0_0_1"/>
<keyword evidence="3" id="KW-0862">Zinc</keyword>
<dbReference type="InterPro" id="IPR002893">
    <property type="entry name" value="Znf_MYND"/>
</dbReference>
<dbReference type="VEuPathDB" id="VectorBase:ADAC002843"/>
<evidence type="ECO:0000256" key="4">
    <source>
        <dbReference type="PROSITE-ProRule" id="PRU00134"/>
    </source>
</evidence>
<dbReference type="Proteomes" id="UP000000673">
    <property type="component" value="Unassembled WGS sequence"/>
</dbReference>
<evidence type="ECO:0000313" key="7">
    <source>
        <dbReference type="EnsemblMetazoa" id="ADAC002843-PA"/>
    </source>
</evidence>
<dbReference type="Gene3D" id="1.10.220.160">
    <property type="match status" value="1"/>
</dbReference>
<gene>
    <name evidence="6" type="ORF">AND_002843</name>
</gene>
<reference evidence="6" key="2">
    <citation type="submission" date="2010-05" db="EMBL/GenBank/DDBJ databases">
        <authorList>
            <person name="Almeida L.G."/>
            <person name="Nicolas M.F."/>
            <person name="Souza R.C."/>
            <person name="Vasconcelos A.T.R."/>
        </authorList>
    </citation>
    <scope>NUCLEOTIDE SEQUENCE</scope>
</reference>
<dbReference type="PROSITE" id="PS50865">
    <property type="entry name" value="ZF_MYND_2"/>
    <property type="match status" value="1"/>
</dbReference>
<proteinExistence type="predicted"/>
<evidence type="ECO:0000259" key="5">
    <source>
        <dbReference type="PROSITE" id="PS50865"/>
    </source>
</evidence>
<evidence type="ECO:0000256" key="2">
    <source>
        <dbReference type="ARBA" id="ARBA00022771"/>
    </source>
</evidence>
<reference evidence="6 8" key="1">
    <citation type="journal article" date="2010" name="BMC Genomics">
        <title>Combination of measures distinguishes pre-miRNAs from other stem-loops in the genome of the newly sequenced Anopheles darlingi.</title>
        <authorList>
            <person name="Mendes N.D."/>
            <person name="Freitas A.T."/>
            <person name="Vasconcelos A.T."/>
            <person name="Sagot M.F."/>
        </authorList>
    </citation>
    <scope>NUCLEOTIDE SEQUENCE</scope>
</reference>
<dbReference type="Gene3D" id="6.10.140.2220">
    <property type="match status" value="1"/>
</dbReference>
<organism evidence="6">
    <name type="scientific">Anopheles darlingi</name>
    <name type="common">Mosquito</name>
    <dbReference type="NCBI Taxonomy" id="43151"/>
    <lineage>
        <taxon>Eukaryota</taxon>
        <taxon>Metazoa</taxon>
        <taxon>Ecdysozoa</taxon>
        <taxon>Arthropoda</taxon>
        <taxon>Hexapoda</taxon>
        <taxon>Insecta</taxon>
        <taxon>Pterygota</taxon>
        <taxon>Neoptera</taxon>
        <taxon>Endopterygota</taxon>
        <taxon>Diptera</taxon>
        <taxon>Nematocera</taxon>
        <taxon>Culicoidea</taxon>
        <taxon>Culicidae</taxon>
        <taxon>Anophelinae</taxon>
        <taxon>Anopheles</taxon>
    </lineage>
</organism>
<dbReference type="PROSITE" id="PS01360">
    <property type="entry name" value="ZF_MYND_1"/>
    <property type="match status" value="1"/>
</dbReference>
<protein>
    <recommendedName>
        <fullName evidence="5">MYND-type domain-containing protein</fullName>
    </recommendedName>
</protein>
<dbReference type="PANTHER" id="PTHR47111">
    <property type="entry name" value="BCDNA.LD29892"/>
    <property type="match status" value="1"/>
</dbReference>
<dbReference type="EnsemblMetazoa" id="ADAC002843-RA">
    <property type="protein sequence ID" value="ADAC002843-PA"/>
    <property type="gene ID" value="ADAC002843"/>
</dbReference>
<accession>W5JR64</accession>
<keyword evidence="2 4" id="KW-0863">Zinc-finger</keyword>
<reference evidence="6" key="3">
    <citation type="journal article" date="2013" name="Nucleic Acids Res.">
        <title>The genome of Anopheles darlingi, the main neotropical malaria vector.</title>
        <authorList>
            <person name="Marinotti O."/>
            <person name="Cerqueira G.C."/>
            <person name="de Almeida L.G."/>
            <person name="Ferro M.I."/>
            <person name="Loreto E.L."/>
            <person name="Zaha A."/>
            <person name="Teixeira S.M."/>
            <person name="Wespiser A.R."/>
            <person name="Almeida E Silva A."/>
            <person name="Schlindwein A.D."/>
            <person name="Pacheco A.C."/>
            <person name="Silva A.L."/>
            <person name="Graveley B.R."/>
            <person name="Walenz B.P."/>
            <person name="Lima Bde A."/>
            <person name="Ribeiro C.A."/>
            <person name="Nunes-Silva C.G."/>
            <person name="de Carvalho C.R."/>
            <person name="Soares C.M."/>
            <person name="de Menezes C.B."/>
            <person name="Matiolli C."/>
            <person name="Caffrey D."/>
            <person name="Araujo D.A."/>
            <person name="de Oliveira D.M."/>
            <person name="Golenbock D."/>
            <person name="Grisard E.C."/>
            <person name="Fantinatti-Garboggini F."/>
            <person name="de Carvalho F.M."/>
            <person name="Barcellos F.G."/>
            <person name="Prosdocimi F."/>
            <person name="May G."/>
            <person name="Azevedo Junior G.M."/>
            <person name="Guimaraes G.M."/>
            <person name="Goldman G.H."/>
            <person name="Padilha I.Q."/>
            <person name="Batista Jda S."/>
            <person name="Ferro J.A."/>
            <person name="Ribeiro J.M."/>
            <person name="Fietto J.L."/>
            <person name="Dabbas K.M."/>
            <person name="Cerdeira L."/>
            <person name="Agnez-Lima L.F."/>
            <person name="Brocchi M."/>
            <person name="de Carvalho M.O."/>
            <person name="Teixeira Mde M."/>
            <person name="Diniz Maia Mde M."/>
            <person name="Goldman M.H."/>
            <person name="Cruz Schneider M.P."/>
            <person name="Felipe M.S."/>
            <person name="Hungria M."/>
            <person name="Nicolas M.F."/>
            <person name="Pereira M."/>
            <person name="Montes M.A."/>
            <person name="Cantao M.E."/>
            <person name="Vincentz M."/>
            <person name="Rafael M.S."/>
            <person name="Silverman N."/>
            <person name="Stoco P.H."/>
            <person name="Souza R.C."/>
            <person name="Vicentini R."/>
            <person name="Gazzinelli R.T."/>
            <person name="Neves Rde O."/>
            <person name="Silva R."/>
            <person name="Astolfi-Filho S."/>
            <person name="Maciel T.E."/>
            <person name="Urmenyi T.P."/>
            <person name="Tadei W.P."/>
            <person name="Camargo E.P."/>
            <person name="de Vasconcelos A.T."/>
        </authorList>
    </citation>
    <scope>NUCLEOTIDE SEQUENCE</scope>
</reference>
<evidence type="ECO:0000313" key="8">
    <source>
        <dbReference type="Proteomes" id="UP000000673"/>
    </source>
</evidence>
<dbReference type="VEuPathDB" id="VectorBase:ADAR2_006064"/>
<evidence type="ECO:0000256" key="1">
    <source>
        <dbReference type="ARBA" id="ARBA00022723"/>
    </source>
</evidence>
<reference evidence="7" key="4">
    <citation type="submission" date="2015-06" db="UniProtKB">
        <authorList>
            <consortium name="EnsemblMetazoa"/>
        </authorList>
    </citation>
    <scope>IDENTIFICATION</scope>
</reference>
<sequence>MEIYGYKFEELSELDQQKVRETAQLLEELFKACHQRKPMMRAGAMPCDVSPDEPGKVRSDELLAMERSESLGVSDCKAAQLRSRLLRSKLRSKNREDGLPHFLNWEENVTFRDPPKISTQPGTEAEGNVDAITAPCTITRGKYQEFRPLALAANRKIQILTPMVPRNTGTADESPKNALVRQYWQRALIAYLTINTTALRRNIEVIKCLTGETAWDSGMRKLLTENLNRPMPFHPENWDAFKQLTLSYPAVVSIPNLSNCVELKKCAKSGPSVFSFVTTKRLKPGDVVLIEEACLWKISPEGQLELCDYCGADAVLALVPCVDCNRVFYCSEACHKAGVSEYHWLECKVLRNQGLSLSATQLLALRIFAVGYTVYRKDFNALYQHFLCMTKKQLNPLRVYNARDRSPRARYDALFAIPLPATIKKSYENDPKFTERVNQLNDCLVEAMHSSSKTGKSCNRAELSKLLKHYVIILTRSMLSTHVNRQAPLHSDNVTDDGSDALERWVCGSYGFYPLMSLFGTSCNPNMALVSTASNRLVVVAIRPVRQDERLTIMRYSIFCDANRVQRQEAIQEHLKMACECDACVYDYDQIQPSPDVTLSSENDLKHIAGKLRSFGAIVPPYSSEFLWVQTLFQEMLKHCYTMRMPRMIGYLDRACWKDIDILSELSETTEKQDG</sequence>
<feature type="domain" description="MYND-type" evidence="5">
    <location>
        <begin position="307"/>
        <end position="347"/>
    </location>
</feature>
<keyword evidence="8" id="KW-1185">Reference proteome</keyword>
<dbReference type="SUPFAM" id="SSF82199">
    <property type="entry name" value="SET domain"/>
    <property type="match status" value="1"/>
</dbReference>
<dbReference type="Pfam" id="PF01753">
    <property type="entry name" value="zf-MYND"/>
    <property type="match status" value="1"/>
</dbReference>
<name>W5JR64_ANODA</name>
<dbReference type="GO" id="GO:0008270">
    <property type="term" value="F:zinc ion binding"/>
    <property type="evidence" value="ECO:0007669"/>
    <property type="project" value="UniProtKB-KW"/>
</dbReference>
<dbReference type="Gene3D" id="2.170.270.10">
    <property type="entry name" value="SET domain"/>
    <property type="match status" value="1"/>
</dbReference>
<dbReference type="EMBL" id="ADMH02000669">
    <property type="protein sequence ID" value="ETN65390.1"/>
    <property type="molecule type" value="Genomic_DNA"/>
</dbReference>
<dbReference type="SUPFAM" id="SSF144232">
    <property type="entry name" value="HIT/MYND zinc finger-like"/>
    <property type="match status" value="1"/>
</dbReference>
<dbReference type="PANTHER" id="PTHR47111:SF1">
    <property type="entry name" value="SET AND MYND DOMAIN-CONTAINING PROTEIN 4"/>
    <property type="match status" value="1"/>
</dbReference>
<evidence type="ECO:0000256" key="3">
    <source>
        <dbReference type="ARBA" id="ARBA00022833"/>
    </source>
</evidence>
<dbReference type="STRING" id="43151.W5JR64"/>
<dbReference type="eggNOG" id="KOG2084">
    <property type="taxonomic scope" value="Eukaryota"/>
</dbReference>
<dbReference type="AlphaFoldDB" id="W5JR64"/>